<proteinExistence type="predicted"/>
<sequence>MDLPTSLLLLAVLVFGFVITWRRVRRGWRRPALLPPTVGPGGRVRPRAGHRRARPTPREVPLPPGRPLASISVPPPVLDSLPVRLRQCVLSGDEQAFLTGLEQSLGTGYRVFRNVRLDDLFLVTTHRPRYGQVTSGQLQAQRVDYVVVVLPAGTPVLAIDASAAPGSPSDAVLTAACASAGLRLIQAVPGQAWTPDRIHAALASHPHRPSAG</sequence>
<keyword evidence="2" id="KW-0812">Transmembrane</keyword>
<keyword evidence="5" id="KW-1185">Reference proteome</keyword>
<accession>A0ABV7ZGD6</accession>
<evidence type="ECO:0000256" key="2">
    <source>
        <dbReference type="SAM" id="Phobius"/>
    </source>
</evidence>
<evidence type="ECO:0000259" key="3">
    <source>
        <dbReference type="Pfam" id="PF10881"/>
    </source>
</evidence>
<feature type="domain" description="DUF2726" evidence="3">
    <location>
        <begin position="88"/>
        <end position="187"/>
    </location>
</feature>
<reference evidence="5" key="1">
    <citation type="journal article" date="2019" name="Int. J. Syst. Evol. Microbiol.">
        <title>The Global Catalogue of Microorganisms (GCM) 10K type strain sequencing project: providing services to taxonomists for standard genome sequencing and annotation.</title>
        <authorList>
            <consortium name="The Broad Institute Genomics Platform"/>
            <consortium name="The Broad Institute Genome Sequencing Center for Infectious Disease"/>
            <person name="Wu L."/>
            <person name="Ma J."/>
        </authorList>
    </citation>
    <scope>NUCLEOTIDE SEQUENCE [LARGE SCALE GENOMIC DNA]</scope>
    <source>
        <strain evidence="5">CCTCC AB 2017081</strain>
    </source>
</reference>
<feature type="transmembrane region" description="Helical" evidence="2">
    <location>
        <begin position="6"/>
        <end position="24"/>
    </location>
</feature>
<comment type="caution">
    <text evidence="4">The sequence shown here is derived from an EMBL/GenBank/DDBJ whole genome shotgun (WGS) entry which is preliminary data.</text>
</comment>
<protein>
    <submittedName>
        <fullName evidence="4">DUF2726 domain-containing protein</fullName>
    </submittedName>
</protein>
<dbReference type="Proteomes" id="UP001595803">
    <property type="component" value="Unassembled WGS sequence"/>
</dbReference>
<dbReference type="RefSeq" id="WP_322474629.1">
    <property type="nucleotide sequence ID" value="NZ_JBHRZG010000024.1"/>
</dbReference>
<evidence type="ECO:0000313" key="4">
    <source>
        <dbReference type="EMBL" id="MFC3835361.1"/>
    </source>
</evidence>
<evidence type="ECO:0000256" key="1">
    <source>
        <dbReference type="SAM" id="MobiDB-lite"/>
    </source>
</evidence>
<dbReference type="EMBL" id="JBHRZG010000024">
    <property type="protein sequence ID" value="MFC3835361.1"/>
    <property type="molecule type" value="Genomic_DNA"/>
</dbReference>
<gene>
    <name evidence="4" type="ORF">ACFOSB_21070</name>
</gene>
<feature type="region of interest" description="Disordered" evidence="1">
    <location>
        <begin position="35"/>
        <end position="66"/>
    </location>
</feature>
<dbReference type="Pfam" id="PF10881">
    <property type="entry name" value="DUF2726"/>
    <property type="match status" value="1"/>
</dbReference>
<keyword evidence="2" id="KW-1133">Transmembrane helix</keyword>
<evidence type="ECO:0000313" key="5">
    <source>
        <dbReference type="Proteomes" id="UP001595803"/>
    </source>
</evidence>
<feature type="compositionally biased region" description="Basic residues" evidence="1">
    <location>
        <begin position="44"/>
        <end position="55"/>
    </location>
</feature>
<keyword evidence="2" id="KW-0472">Membrane</keyword>
<organism evidence="4 5">
    <name type="scientific">Deinococcus rufus</name>
    <dbReference type="NCBI Taxonomy" id="2136097"/>
    <lineage>
        <taxon>Bacteria</taxon>
        <taxon>Thermotogati</taxon>
        <taxon>Deinococcota</taxon>
        <taxon>Deinococci</taxon>
        <taxon>Deinococcales</taxon>
        <taxon>Deinococcaceae</taxon>
        <taxon>Deinococcus</taxon>
    </lineage>
</organism>
<name>A0ABV7ZGD6_9DEIO</name>
<dbReference type="InterPro" id="IPR024402">
    <property type="entry name" value="DUF2726"/>
</dbReference>